<dbReference type="RefSeq" id="WP_099148838.1">
    <property type="nucleotide sequence ID" value="NZ_PDUD01000005.1"/>
</dbReference>
<organism evidence="1 2">
    <name type="scientific">Flavilitoribacter nigricans (strain ATCC 23147 / DSM 23189 / NBRC 102662 / NCIMB 1420 / SS-2)</name>
    <name type="common">Lewinella nigricans</name>
    <dbReference type="NCBI Taxonomy" id="1122177"/>
    <lineage>
        <taxon>Bacteria</taxon>
        <taxon>Pseudomonadati</taxon>
        <taxon>Bacteroidota</taxon>
        <taxon>Saprospiria</taxon>
        <taxon>Saprospirales</taxon>
        <taxon>Lewinellaceae</taxon>
        <taxon>Flavilitoribacter</taxon>
    </lineage>
</organism>
<proteinExistence type="predicted"/>
<dbReference type="Proteomes" id="UP000223913">
    <property type="component" value="Unassembled WGS sequence"/>
</dbReference>
<sequence>MLRSVLTPCEELQHQLMNVGSIVNHFRDKKNDAVPQWLQWLEVTEEILKKNNFSETSALAGLRADILAVAMEIDAPRKRKKAIAQKSLESVNVAQDIVASRHNALQEKIEQVRTLFRQIVPVAKQAGLIRFGPGQDFTAFMEDFLQQLQQHEQLGPGITAAIAAIGKTDTLRIMADEIDLT</sequence>
<protein>
    <submittedName>
        <fullName evidence="1">Uncharacterized protein</fullName>
    </submittedName>
</protein>
<dbReference type="OrthoDB" id="1431065at2"/>
<comment type="caution">
    <text evidence="1">The sequence shown here is derived from an EMBL/GenBank/DDBJ whole genome shotgun (WGS) entry which is preliminary data.</text>
</comment>
<dbReference type="AlphaFoldDB" id="A0A2D0NHE3"/>
<name>A0A2D0NHE3_FLAN2</name>
<gene>
    <name evidence="1" type="ORF">CRP01_04605</name>
</gene>
<keyword evidence="2" id="KW-1185">Reference proteome</keyword>
<accession>A0A2D0NHE3</accession>
<evidence type="ECO:0000313" key="2">
    <source>
        <dbReference type="Proteomes" id="UP000223913"/>
    </source>
</evidence>
<reference evidence="1 2" key="1">
    <citation type="submission" date="2017-10" db="EMBL/GenBank/DDBJ databases">
        <title>The draft genome sequence of Lewinella nigricans NBRC 102662.</title>
        <authorList>
            <person name="Wang K."/>
        </authorList>
    </citation>
    <scope>NUCLEOTIDE SEQUENCE [LARGE SCALE GENOMIC DNA]</scope>
    <source>
        <strain evidence="1 2">NBRC 102662</strain>
    </source>
</reference>
<dbReference type="EMBL" id="PDUD01000005">
    <property type="protein sequence ID" value="PHN07806.1"/>
    <property type="molecule type" value="Genomic_DNA"/>
</dbReference>
<evidence type="ECO:0000313" key="1">
    <source>
        <dbReference type="EMBL" id="PHN07806.1"/>
    </source>
</evidence>